<dbReference type="NCBIfam" id="NF003211">
    <property type="entry name" value="PRK04173.1"/>
    <property type="match status" value="1"/>
</dbReference>
<dbReference type="GO" id="GO:0005524">
    <property type="term" value="F:ATP binding"/>
    <property type="evidence" value="ECO:0007669"/>
    <property type="project" value="UniProtKB-KW"/>
</dbReference>
<dbReference type="EMBL" id="QMDX01000003">
    <property type="protein sequence ID" value="TSD14661.1"/>
    <property type="molecule type" value="Genomic_DNA"/>
</dbReference>
<dbReference type="OrthoDB" id="6113at2157"/>
<dbReference type="InterPro" id="IPR045864">
    <property type="entry name" value="aa-tRNA-synth_II/BPL/LPL"/>
</dbReference>
<name>A0A554NB92_9EURY</name>
<dbReference type="CDD" id="cd00774">
    <property type="entry name" value="GlyRS-like_core"/>
    <property type="match status" value="1"/>
</dbReference>
<dbReference type="CDD" id="cd00858">
    <property type="entry name" value="GlyRS_anticodon"/>
    <property type="match status" value="1"/>
</dbReference>
<dbReference type="SUPFAM" id="SSF55681">
    <property type="entry name" value="Class II aaRS and biotin synthetases"/>
    <property type="match status" value="1"/>
</dbReference>
<sequence length="604" mass="66883">MSEEPARIPADEELETVAELSKRRGFFFPASRAYGGVAGFYTYGPEGASLKRNIEDSWRDLFVTQEGHMEISAPDVMPEPVFEASGHLDGFDDMIIECPACDSSHRADHLVEDATRIEEAESLPIPEVEALIAEYDLDCPVCGEALTDVPVEEFNLMFETNIGPGTSSPGYLRPETAQGIFVEFPQLKQYARNQLPFGVAQVGTAWRNEISPRRALVRVREFTQAELEHFIDPETDEPPLERVADVELTLYPADEQEAEDGGEASDASRTSSDGSDGTYLTMTVREAVEENVIASDWVAYYLGLARDWYDRVGLDMDRFRYRQHLSGELAHYAADCWDAEAELGGDWVEITGFAYRSDYDLSKHGTHSDEEFTLFRQYDEPQRVERATVDPDMSVLGPEFGGDAAAVADALRDLVEHDPDAFDGETVSVEVDGEAHEVDTAVADFSREEVTESGEHITPHVVEPSFGIGRIVYSVLTHAYGRDTVDGEERAYLDLPAEVAPTTVGVFPLMDKDGLGERAREVEADLRGAGFAVTYDDSGNIGRRYRRQDEVGTPYCVTVDYDTLEDDTVTVRERDSTDQARVPVAELPATLTALRAGTTAIDDL</sequence>
<evidence type="ECO:0000256" key="8">
    <source>
        <dbReference type="ARBA" id="ARBA00022917"/>
    </source>
</evidence>
<dbReference type="NCBIfam" id="TIGR00389">
    <property type="entry name" value="glyS_dimeric"/>
    <property type="match status" value="1"/>
</dbReference>
<protein>
    <recommendedName>
        <fullName evidence="3">glycine--tRNA ligase</fullName>
        <ecNumber evidence="3">6.1.1.14</ecNumber>
    </recommendedName>
    <alternativeName>
        <fullName evidence="10">Diadenosine tetraphosphate synthetase</fullName>
    </alternativeName>
</protein>
<keyword evidence="7" id="KW-0067">ATP-binding</keyword>
<dbReference type="InterPro" id="IPR002314">
    <property type="entry name" value="aa-tRNA-synt_IIb"/>
</dbReference>
<evidence type="ECO:0000256" key="3">
    <source>
        <dbReference type="ARBA" id="ARBA00012829"/>
    </source>
</evidence>
<dbReference type="RefSeq" id="WP_144261378.1">
    <property type="nucleotide sequence ID" value="NZ_QMDX01000003.1"/>
</dbReference>
<dbReference type="GO" id="GO:0044281">
    <property type="term" value="P:small molecule metabolic process"/>
    <property type="evidence" value="ECO:0007669"/>
    <property type="project" value="UniProtKB-ARBA"/>
</dbReference>
<evidence type="ECO:0000256" key="2">
    <source>
        <dbReference type="ARBA" id="ARBA00008226"/>
    </source>
</evidence>
<evidence type="ECO:0000256" key="7">
    <source>
        <dbReference type="ARBA" id="ARBA00022840"/>
    </source>
</evidence>
<dbReference type="PRINTS" id="PR01043">
    <property type="entry name" value="TRNASYNTHGLY"/>
</dbReference>
<gene>
    <name evidence="13" type="primary">glyS</name>
    <name evidence="13" type="ORF">DP107_06665</name>
</gene>
<keyword evidence="14" id="KW-1185">Reference proteome</keyword>
<evidence type="ECO:0000256" key="9">
    <source>
        <dbReference type="ARBA" id="ARBA00023146"/>
    </source>
</evidence>
<organism evidence="13 14">
    <name type="scientific">Haloglomus irregulare</name>
    <dbReference type="NCBI Taxonomy" id="2234134"/>
    <lineage>
        <taxon>Archaea</taxon>
        <taxon>Methanobacteriati</taxon>
        <taxon>Methanobacteriota</taxon>
        <taxon>Stenosarchaea group</taxon>
        <taxon>Halobacteria</taxon>
        <taxon>Halobacteriales</taxon>
        <taxon>Natronomonadaceae</taxon>
        <taxon>Haloglomus</taxon>
    </lineage>
</organism>
<reference evidence="13 14" key="1">
    <citation type="submission" date="2018-06" db="EMBL/GenBank/DDBJ databases">
        <title>Natronomonas sp. F16-60 a new haloarchaeon isolated from a solar saltern of Isla Cristina, Huelva, Spain.</title>
        <authorList>
            <person name="Duran-Viseras A."/>
            <person name="Sanchez-Porro C."/>
            <person name="Ventosa A."/>
        </authorList>
    </citation>
    <scope>NUCLEOTIDE SEQUENCE [LARGE SCALE GENOMIC DNA]</scope>
    <source>
        <strain evidence="13 14">F16-60</strain>
    </source>
</reference>
<dbReference type="GO" id="GO:0006426">
    <property type="term" value="P:glycyl-tRNA aminoacylation"/>
    <property type="evidence" value="ECO:0007669"/>
    <property type="project" value="InterPro"/>
</dbReference>
<dbReference type="InterPro" id="IPR027031">
    <property type="entry name" value="Gly-tRNA_synthase/POLG2"/>
</dbReference>
<keyword evidence="8" id="KW-0648">Protein biosynthesis</keyword>
<dbReference type="Gene3D" id="3.30.930.10">
    <property type="entry name" value="Bira Bifunctional Protein, Domain 2"/>
    <property type="match status" value="1"/>
</dbReference>
<evidence type="ECO:0000256" key="5">
    <source>
        <dbReference type="ARBA" id="ARBA00022598"/>
    </source>
</evidence>
<dbReference type="FunCoup" id="A0A554NB92">
    <property type="interactions" value="194"/>
</dbReference>
<evidence type="ECO:0000313" key="13">
    <source>
        <dbReference type="EMBL" id="TSD14661.1"/>
    </source>
</evidence>
<accession>A0A554NB92</accession>
<dbReference type="InterPro" id="IPR036621">
    <property type="entry name" value="Anticodon-bd_dom_sf"/>
</dbReference>
<dbReference type="Pfam" id="PF03129">
    <property type="entry name" value="HGTP_anticodon"/>
    <property type="match status" value="1"/>
</dbReference>
<dbReference type="GO" id="GO:0004820">
    <property type="term" value="F:glycine-tRNA ligase activity"/>
    <property type="evidence" value="ECO:0007669"/>
    <property type="project" value="UniProtKB-EC"/>
</dbReference>
<evidence type="ECO:0000256" key="1">
    <source>
        <dbReference type="ARBA" id="ARBA00004496"/>
    </source>
</evidence>
<comment type="caution">
    <text evidence="13">The sequence shown here is derived from an EMBL/GenBank/DDBJ whole genome shotgun (WGS) entry which is preliminary data.</text>
</comment>
<dbReference type="Proteomes" id="UP000319894">
    <property type="component" value="Unassembled WGS sequence"/>
</dbReference>
<dbReference type="EC" id="6.1.1.14" evidence="3"/>
<dbReference type="InterPro" id="IPR002315">
    <property type="entry name" value="tRNA-synt_gly"/>
</dbReference>
<proteinExistence type="inferred from homology"/>
<keyword evidence="5 13" id="KW-0436">Ligase</keyword>
<keyword evidence="4" id="KW-0963">Cytoplasm</keyword>
<dbReference type="SUPFAM" id="SSF52954">
    <property type="entry name" value="Class II aaRS ABD-related"/>
    <property type="match status" value="1"/>
</dbReference>
<dbReference type="PANTHER" id="PTHR10745">
    <property type="entry name" value="GLYCYL-TRNA SYNTHETASE/DNA POLYMERASE SUBUNIT GAMMA-2"/>
    <property type="match status" value="1"/>
</dbReference>
<dbReference type="GO" id="GO:0005737">
    <property type="term" value="C:cytoplasm"/>
    <property type="evidence" value="ECO:0007669"/>
    <property type="project" value="UniProtKB-SubCell"/>
</dbReference>
<evidence type="ECO:0000256" key="4">
    <source>
        <dbReference type="ARBA" id="ARBA00022490"/>
    </source>
</evidence>
<dbReference type="AlphaFoldDB" id="A0A554NB92"/>
<dbReference type="PANTHER" id="PTHR10745:SF0">
    <property type="entry name" value="GLYCINE--TRNA LIGASE"/>
    <property type="match status" value="1"/>
</dbReference>
<feature type="region of interest" description="Disordered" evidence="11">
    <location>
        <begin position="255"/>
        <end position="276"/>
    </location>
</feature>
<evidence type="ECO:0000256" key="10">
    <source>
        <dbReference type="ARBA" id="ARBA00030057"/>
    </source>
</evidence>
<evidence type="ECO:0000256" key="11">
    <source>
        <dbReference type="SAM" id="MobiDB-lite"/>
    </source>
</evidence>
<dbReference type="FunFam" id="3.40.50.800:FF:000002">
    <property type="entry name" value="Glycine--tRNA ligase"/>
    <property type="match status" value="1"/>
</dbReference>
<dbReference type="PROSITE" id="PS50862">
    <property type="entry name" value="AA_TRNA_LIGASE_II"/>
    <property type="match status" value="1"/>
</dbReference>
<dbReference type="Pfam" id="PF00587">
    <property type="entry name" value="tRNA-synt_2b"/>
    <property type="match status" value="1"/>
</dbReference>
<evidence type="ECO:0000313" key="14">
    <source>
        <dbReference type="Proteomes" id="UP000319894"/>
    </source>
</evidence>
<comment type="subcellular location">
    <subcellularLocation>
        <location evidence="1">Cytoplasm</location>
    </subcellularLocation>
</comment>
<dbReference type="InterPro" id="IPR004154">
    <property type="entry name" value="Anticodon-bd"/>
</dbReference>
<dbReference type="InterPro" id="IPR006195">
    <property type="entry name" value="aa-tRNA-synth_II"/>
</dbReference>
<comment type="similarity">
    <text evidence="2">Belongs to the class-II aminoacyl-tRNA synthetase family.</text>
</comment>
<evidence type="ECO:0000259" key="12">
    <source>
        <dbReference type="PROSITE" id="PS50862"/>
    </source>
</evidence>
<feature type="domain" description="Aminoacyl-transfer RNA synthetases class-II family profile" evidence="12">
    <location>
        <begin position="15"/>
        <end position="508"/>
    </location>
</feature>
<keyword evidence="6" id="KW-0547">Nucleotide-binding</keyword>
<dbReference type="InterPro" id="IPR033731">
    <property type="entry name" value="GlyRS-like_core"/>
</dbReference>
<evidence type="ECO:0000256" key="6">
    <source>
        <dbReference type="ARBA" id="ARBA00022741"/>
    </source>
</evidence>
<keyword evidence="9" id="KW-0030">Aminoacyl-tRNA synthetase</keyword>
<dbReference type="Gene3D" id="3.30.40.230">
    <property type="match status" value="1"/>
</dbReference>
<dbReference type="InParanoid" id="A0A554NB92"/>
<dbReference type="Gene3D" id="3.40.50.800">
    <property type="entry name" value="Anticodon-binding domain"/>
    <property type="match status" value="1"/>
</dbReference>